<evidence type="ECO:0000256" key="1">
    <source>
        <dbReference type="SAM" id="Phobius"/>
    </source>
</evidence>
<evidence type="ECO:0000259" key="2">
    <source>
        <dbReference type="Pfam" id="PF13490"/>
    </source>
</evidence>
<proteinExistence type="predicted"/>
<evidence type="ECO:0000313" key="3">
    <source>
        <dbReference type="EMBL" id="VAX18107.1"/>
    </source>
</evidence>
<organism evidence="3">
    <name type="scientific">hydrothermal vent metagenome</name>
    <dbReference type="NCBI Taxonomy" id="652676"/>
    <lineage>
        <taxon>unclassified sequences</taxon>
        <taxon>metagenomes</taxon>
        <taxon>ecological metagenomes</taxon>
    </lineage>
</organism>
<dbReference type="AlphaFoldDB" id="A0A3B1CN16"/>
<keyword evidence="1" id="KW-1133">Transmembrane helix</keyword>
<name>A0A3B1CN16_9ZZZZ</name>
<dbReference type="InterPro" id="IPR027383">
    <property type="entry name" value="Znf_put"/>
</dbReference>
<keyword evidence="1" id="KW-0812">Transmembrane</keyword>
<feature type="domain" description="Putative zinc-finger" evidence="2">
    <location>
        <begin position="16"/>
        <end position="37"/>
    </location>
</feature>
<protein>
    <recommendedName>
        <fullName evidence="2">Putative zinc-finger domain-containing protein</fullName>
    </recommendedName>
</protein>
<feature type="transmembrane region" description="Helical" evidence="1">
    <location>
        <begin position="89"/>
        <end position="111"/>
    </location>
</feature>
<gene>
    <name evidence="3" type="ORF">MNBD_NITROSPINAE02-450</name>
</gene>
<dbReference type="EMBL" id="UOGE01000032">
    <property type="protein sequence ID" value="VAX18107.1"/>
    <property type="molecule type" value="Genomic_DNA"/>
</dbReference>
<sequence length="262" mass="29111">MKCDYYSNELWEFSSGEVEEDRRLEIEAHLASCPACAGELESIKTLKTSLNNPVGLDVEGAKKRILSKIVSVERGKAVKVVFRRPRPRLFNWFAGSGLAAAIVVAVVIGFLPGSTEALSLDDLLMWHMQCLKDGSHKEYACKTQMDLDEKILRKMGVKPRPFDISHHGDFIAGDVCIINGAMASHALFELDGEKIVSHFHVKDSSGRIKNNKGATKLKDGLYSFSAKGHQILVRELEPGLLDVYIAKTPIENLLRFVKSENI</sequence>
<reference evidence="3" key="1">
    <citation type="submission" date="2018-06" db="EMBL/GenBank/DDBJ databases">
        <authorList>
            <person name="Zhirakovskaya E."/>
        </authorList>
    </citation>
    <scope>NUCLEOTIDE SEQUENCE</scope>
</reference>
<accession>A0A3B1CN16</accession>
<dbReference type="InterPro" id="IPR041916">
    <property type="entry name" value="Anti_sigma_zinc_sf"/>
</dbReference>
<dbReference type="Pfam" id="PF13490">
    <property type="entry name" value="zf-HC2"/>
    <property type="match status" value="1"/>
</dbReference>
<dbReference type="Gene3D" id="1.10.10.1320">
    <property type="entry name" value="Anti-sigma factor, zinc-finger domain"/>
    <property type="match status" value="1"/>
</dbReference>
<keyword evidence="1" id="KW-0472">Membrane</keyword>